<name>D5HB51_SALRM</name>
<evidence type="ECO:0000256" key="1">
    <source>
        <dbReference type="SAM" id="MobiDB-lite"/>
    </source>
</evidence>
<reference evidence="2 3" key="1">
    <citation type="journal article" date="2010" name="ISME J.">
        <title>Fine-scale evolution: genomic, phenotypic and ecological differentiation in two coexisting Salinibacter ruber strains.</title>
        <authorList>
            <person name="Pena A."/>
            <person name="Teeling H."/>
            <person name="Huerta-Cepas J."/>
            <person name="Santos F."/>
            <person name="Yarza P."/>
            <person name="Brito-Echeverria J."/>
            <person name="Lucio M."/>
            <person name="Schmitt-Kopplin P."/>
            <person name="Meseguer I."/>
            <person name="Schenowitz C."/>
            <person name="Dossat C."/>
            <person name="Barbe V."/>
            <person name="Dopazo J."/>
            <person name="Rossello-Mora R."/>
            <person name="Schuler M."/>
            <person name="Glockner F.O."/>
            <person name="Amann R."/>
            <person name="Gabaldon T."/>
            <person name="Anton J."/>
        </authorList>
    </citation>
    <scope>NUCLEOTIDE SEQUENCE [LARGE SCALE GENOMIC DNA]</scope>
    <source>
        <strain evidence="2 3">M8</strain>
    </source>
</reference>
<evidence type="ECO:0000313" key="3">
    <source>
        <dbReference type="Proteomes" id="UP000000933"/>
    </source>
</evidence>
<dbReference type="EMBL" id="FP565814">
    <property type="protein sequence ID" value="CBH25256.1"/>
    <property type="molecule type" value="Genomic_DNA"/>
</dbReference>
<organism evidence="2 3">
    <name type="scientific">Salinibacter ruber (strain M8)</name>
    <dbReference type="NCBI Taxonomy" id="761659"/>
    <lineage>
        <taxon>Bacteria</taxon>
        <taxon>Pseudomonadati</taxon>
        <taxon>Rhodothermota</taxon>
        <taxon>Rhodothermia</taxon>
        <taxon>Rhodothermales</taxon>
        <taxon>Salinibacteraceae</taxon>
        <taxon>Salinibacter</taxon>
    </lineage>
</organism>
<reference evidence="3" key="2">
    <citation type="submission" date="2010-04" db="EMBL/GenBank/DDBJ databases">
        <title>Genome sequence of Salinibacter ruber M8.</title>
        <authorList>
            <consortium name="Genoscope"/>
        </authorList>
    </citation>
    <scope>NUCLEOTIDE SEQUENCE [LARGE SCALE GENOMIC DNA]</scope>
    <source>
        <strain evidence="3">M8</strain>
    </source>
</reference>
<dbReference type="Proteomes" id="UP000000933">
    <property type="component" value="Chromosome"/>
</dbReference>
<dbReference type="KEGG" id="srm:SRM_02335"/>
<protein>
    <submittedName>
        <fullName evidence="2">Uncharacterized protein</fullName>
    </submittedName>
</protein>
<evidence type="ECO:0000313" key="2">
    <source>
        <dbReference type="EMBL" id="CBH25256.1"/>
    </source>
</evidence>
<accession>D5HB51</accession>
<dbReference type="HOGENOM" id="CLU_1524096_0_0_10"/>
<feature type="region of interest" description="Disordered" evidence="1">
    <location>
        <begin position="135"/>
        <end position="176"/>
    </location>
</feature>
<feature type="compositionally biased region" description="Basic and acidic residues" evidence="1">
    <location>
        <begin position="157"/>
        <end position="169"/>
    </location>
</feature>
<gene>
    <name evidence="2" type="ordered locus">SRM_02335</name>
</gene>
<dbReference type="AlphaFoldDB" id="D5HB51"/>
<sequence length="176" mass="18703">MHDPPEHERQSRVGAAAFLCVPVPKRNGEMPKRHLAVHVVRLYRPPPNARGLVPTAPTLAASAARTAALTRKRCGAASLARGRLSLLRRGVLGSLLDDTLLLAGVDKEVGDDAQGNKDRREGPCRLLEHVGGLSGAEHLAGGPAGGDAREALPLAALHEDHQDENGRNEGDEDDHE</sequence>
<proteinExistence type="predicted"/>